<sequence>MEKKTISPAVIRRLPRYYRYLGELLDQEVEGISSYELSKRMHSTASQIRQDLNNFDNFGHLGYGYNVKNLRDKIGEILGLDQSRNLIVIGAGHLGQAIANYAQFERMGFTLTGLFDINPDLAGKEVRGIPILMLDDLDRFALEHRVDIAALTIPKSAAQSVARRLTGLGVPAIWNFAHVDLEVGEKTVVENVHLSDSLMELSYNLMSRSRDSK</sequence>
<evidence type="ECO:0000256" key="1">
    <source>
        <dbReference type="ARBA" id="ARBA00022490"/>
    </source>
</evidence>
<dbReference type="NCBIfam" id="NF003990">
    <property type="entry name" value="PRK05472.1-4"/>
    <property type="match status" value="1"/>
</dbReference>
<dbReference type="SMART" id="SM00881">
    <property type="entry name" value="CoA_binding"/>
    <property type="match status" value="1"/>
</dbReference>
<dbReference type="STRING" id="626523.GCWU000342_01127"/>
<dbReference type="SUPFAM" id="SSF46785">
    <property type="entry name" value="Winged helix' DNA-binding domain"/>
    <property type="match status" value="1"/>
</dbReference>
<dbReference type="HAMAP" id="MF_01131">
    <property type="entry name" value="Rex"/>
    <property type="match status" value="1"/>
</dbReference>
<dbReference type="GO" id="GO:0003700">
    <property type="term" value="F:DNA-binding transcription factor activity"/>
    <property type="evidence" value="ECO:0007669"/>
    <property type="project" value="UniProtKB-UniRule"/>
</dbReference>
<comment type="subunit">
    <text evidence="7">Homodimer.</text>
</comment>
<comment type="subcellular location">
    <subcellularLocation>
        <location evidence="7">Cytoplasm</location>
    </subcellularLocation>
</comment>
<proteinExistence type="inferred from homology"/>
<keyword evidence="1 7" id="KW-0963">Cytoplasm</keyword>
<dbReference type="eggNOG" id="COG2344">
    <property type="taxonomic scope" value="Bacteria"/>
</dbReference>
<comment type="caution">
    <text evidence="9">The sequence shown here is derived from an EMBL/GenBank/DDBJ whole genome shotgun (WGS) entry which is preliminary data.</text>
</comment>
<dbReference type="NCBIfam" id="NF003996">
    <property type="entry name" value="PRK05472.2-5"/>
    <property type="match status" value="1"/>
</dbReference>
<evidence type="ECO:0000313" key="9">
    <source>
        <dbReference type="EMBL" id="EEP28319.1"/>
    </source>
</evidence>
<evidence type="ECO:0000256" key="5">
    <source>
        <dbReference type="ARBA" id="ARBA00023125"/>
    </source>
</evidence>
<dbReference type="RefSeq" id="WP_006906137.1">
    <property type="nucleotide sequence ID" value="NZ_GG665866.1"/>
</dbReference>
<dbReference type="GO" id="GO:0051775">
    <property type="term" value="P:response to redox state"/>
    <property type="evidence" value="ECO:0007669"/>
    <property type="project" value="InterPro"/>
</dbReference>
<evidence type="ECO:0000256" key="4">
    <source>
        <dbReference type="ARBA" id="ARBA00023027"/>
    </source>
</evidence>
<keyword evidence="2 7" id="KW-0678">Repressor</keyword>
<dbReference type="NCBIfam" id="NF003995">
    <property type="entry name" value="PRK05472.2-4"/>
    <property type="match status" value="1"/>
</dbReference>
<feature type="domain" description="CoA-binding" evidence="8">
    <location>
        <begin position="79"/>
        <end position="180"/>
    </location>
</feature>
<evidence type="ECO:0000256" key="3">
    <source>
        <dbReference type="ARBA" id="ARBA00023015"/>
    </source>
</evidence>
<dbReference type="InterPro" id="IPR003781">
    <property type="entry name" value="CoA-bd"/>
</dbReference>
<dbReference type="GO" id="GO:0003677">
    <property type="term" value="F:DNA binding"/>
    <property type="evidence" value="ECO:0007669"/>
    <property type="project" value="UniProtKB-UniRule"/>
</dbReference>
<feature type="DNA-binding region" description="H-T-H motif" evidence="7">
    <location>
        <begin position="16"/>
        <end position="55"/>
    </location>
</feature>
<accession>C4GB26</accession>
<keyword evidence="10" id="KW-1185">Reference proteome</keyword>
<comment type="function">
    <text evidence="7">Modulates transcription in response to changes in cellular NADH/NAD(+) redox state.</text>
</comment>
<dbReference type="EMBL" id="ACIP02000002">
    <property type="protein sequence ID" value="EEP28319.1"/>
    <property type="molecule type" value="Genomic_DNA"/>
</dbReference>
<comment type="similarity">
    <text evidence="7">Belongs to the transcriptional regulatory Rex family.</text>
</comment>
<keyword evidence="5 7" id="KW-0238">DNA-binding</keyword>
<dbReference type="Pfam" id="PF06971">
    <property type="entry name" value="Put_DNA-bind_N"/>
    <property type="match status" value="1"/>
</dbReference>
<keyword evidence="4 7" id="KW-0520">NAD</keyword>
<dbReference type="NCBIfam" id="NF003994">
    <property type="entry name" value="PRK05472.2-3"/>
    <property type="match status" value="1"/>
</dbReference>
<protein>
    <recommendedName>
        <fullName evidence="7">Redox-sensing transcriptional repressor Rex</fullName>
    </recommendedName>
</protein>
<name>C4GB26_9FIRM</name>
<dbReference type="InterPro" id="IPR036390">
    <property type="entry name" value="WH_DNA-bd_sf"/>
</dbReference>
<dbReference type="GO" id="GO:0005737">
    <property type="term" value="C:cytoplasm"/>
    <property type="evidence" value="ECO:0007669"/>
    <property type="project" value="UniProtKB-SubCell"/>
</dbReference>
<dbReference type="InterPro" id="IPR009718">
    <property type="entry name" value="Rex_DNA-bd_C_dom"/>
</dbReference>
<dbReference type="Proteomes" id="UP000003494">
    <property type="component" value="Unassembled WGS sequence"/>
</dbReference>
<dbReference type="GO" id="GO:0045892">
    <property type="term" value="P:negative regulation of DNA-templated transcription"/>
    <property type="evidence" value="ECO:0007669"/>
    <property type="project" value="InterPro"/>
</dbReference>
<dbReference type="InterPro" id="IPR036291">
    <property type="entry name" value="NAD(P)-bd_dom_sf"/>
</dbReference>
<dbReference type="Gene3D" id="1.10.10.10">
    <property type="entry name" value="Winged helix-like DNA-binding domain superfamily/Winged helix DNA-binding domain"/>
    <property type="match status" value="1"/>
</dbReference>
<dbReference type="HOGENOM" id="CLU_061534_1_0_9"/>
<gene>
    <name evidence="7" type="primary">rex</name>
    <name evidence="9" type="ORF">GCWU000342_01127</name>
</gene>
<evidence type="ECO:0000256" key="6">
    <source>
        <dbReference type="ARBA" id="ARBA00023163"/>
    </source>
</evidence>
<dbReference type="InterPro" id="IPR036388">
    <property type="entry name" value="WH-like_DNA-bd_sf"/>
</dbReference>
<evidence type="ECO:0000256" key="2">
    <source>
        <dbReference type="ARBA" id="ARBA00022491"/>
    </source>
</evidence>
<dbReference type="PANTHER" id="PTHR35786:SF1">
    <property type="entry name" value="REDOX-SENSING TRANSCRIPTIONAL REPRESSOR REX 1"/>
    <property type="match status" value="1"/>
</dbReference>
<feature type="binding site" evidence="7">
    <location>
        <begin position="90"/>
        <end position="95"/>
    </location>
    <ligand>
        <name>NAD(+)</name>
        <dbReference type="ChEBI" id="CHEBI:57540"/>
    </ligand>
</feature>
<dbReference type="AlphaFoldDB" id="C4GB26"/>
<dbReference type="PANTHER" id="PTHR35786">
    <property type="entry name" value="REDOX-SENSING TRANSCRIPTIONAL REPRESSOR REX"/>
    <property type="match status" value="1"/>
</dbReference>
<organism evidence="9 10">
    <name type="scientific">Shuttleworthella satelles DSM 14600</name>
    <dbReference type="NCBI Taxonomy" id="626523"/>
    <lineage>
        <taxon>Bacteria</taxon>
        <taxon>Bacillati</taxon>
        <taxon>Bacillota</taxon>
        <taxon>Clostridia</taxon>
        <taxon>Lachnospirales</taxon>
        <taxon>Lachnospiraceae</taxon>
        <taxon>Shuttleworthella</taxon>
    </lineage>
</organism>
<dbReference type="Gene3D" id="3.40.50.720">
    <property type="entry name" value="NAD(P)-binding Rossmann-like Domain"/>
    <property type="match status" value="1"/>
</dbReference>
<dbReference type="SUPFAM" id="SSF51735">
    <property type="entry name" value="NAD(P)-binding Rossmann-fold domains"/>
    <property type="match status" value="1"/>
</dbReference>
<evidence type="ECO:0000259" key="8">
    <source>
        <dbReference type="SMART" id="SM00881"/>
    </source>
</evidence>
<evidence type="ECO:0000313" key="10">
    <source>
        <dbReference type="Proteomes" id="UP000003494"/>
    </source>
</evidence>
<dbReference type="InterPro" id="IPR022876">
    <property type="entry name" value="Tscrpt_rep_Rex"/>
</dbReference>
<reference evidence="9" key="1">
    <citation type="submission" date="2009-04" db="EMBL/GenBank/DDBJ databases">
        <authorList>
            <person name="Weinstock G."/>
            <person name="Sodergren E."/>
            <person name="Clifton S."/>
            <person name="Fulton L."/>
            <person name="Fulton B."/>
            <person name="Courtney L."/>
            <person name="Fronick C."/>
            <person name="Harrison M."/>
            <person name="Strong C."/>
            <person name="Farmer C."/>
            <person name="Delahaunty K."/>
            <person name="Markovic C."/>
            <person name="Hall O."/>
            <person name="Minx P."/>
            <person name="Tomlinson C."/>
            <person name="Mitreva M."/>
            <person name="Nelson J."/>
            <person name="Hou S."/>
            <person name="Wollam A."/>
            <person name="Pepin K.H."/>
            <person name="Johnson M."/>
            <person name="Bhonagiri V."/>
            <person name="Nash W.E."/>
            <person name="Warren W."/>
            <person name="Chinwalla A."/>
            <person name="Mardis E.R."/>
            <person name="Wilson R.K."/>
        </authorList>
    </citation>
    <scope>NUCLEOTIDE SEQUENCE [LARGE SCALE GENOMIC DNA]</scope>
    <source>
        <strain evidence="9">DSM 14600</strain>
    </source>
</reference>
<keyword evidence="3 7" id="KW-0805">Transcription regulation</keyword>
<dbReference type="Pfam" id="PF02629">
    <property type="entry name" value="CoA_binding"/>
    <property type="match status" value="1"/>
</dbReference>
<keyword evidence="6 7" id="KW-0804">Transcription</keyword>
<evidence type="ECO:0000256" key="7">
    <source>
        <dbReference type="HAMAP-Rule" id="MF_01131"/>
    </source>
</evidence>